<dbReference type="AlphaFoldDB" id="A0A9W9N7S6"/>
<keyword evidence="4" id="KW-1185">Reference proteome</keyword>
<dbReference type="Gene3D" id="2.60.40.4370">
    <property type="match status" value="1"/>
</dbReference>
<dbReference type="RefSeq" id="XP_058325322.1">
    <property type="nucleotide sequence ID" value="XM_058479799.1"/>
</dbReference>
<reference evidence="3" key="2">
    <citation type="journal article" date="2023" name="IMA Fungus">
        <title>Comparative genomic study of the Penicillium genus elucidates a diverse pangenome and 15 lateral gene transfer events.</title>
        <authorList>
            <person name="Petersen C."/>
            <person name="Sorensen T."/>
            <person name="Nielsen M.R."/>
            <person name="Sondergaard T.E."/>
            <person name="Sorensen J.L."/>
            <person name="Fitzpatrick D.A."/>
            <person name="Frisvad J.C."/>
            <person name="Nielsen K.L."/>
        </authorList>
    </citation>
    <scope>NUCLEOTIDE SEQUENCE</scope>
    <source>
        <strain evidence="3">IBT 19713</strain>
    </source>
</reference>
<evidence type="ECO:0000259" key="2">
    <source>
        <dbReference type="Pfam" id="PF10419"/>
    </source>
</evidence>
<evidence type="ECO:0000256" key="1">
    <source>
        <dbReference type="SAM" id="MobiDB-lite"/>
    </source>
</evidence>
<accession>A0A9W9N7S6</accession>
<comment type="caution">
    <text evidence="3">The sequence shown here is derived from an EMBL/GenBank/DDBJ whole genome shotgun (WGS) entry which is preliminary data.</text>
</comment>
<evidence type="ECO:0000313" key="4">
    <source>
        <dbReference type="Proteomes" id="UP001150941"/>
    </source>
</evidence>
<dbReference type="EMBL" id="JAPQKS010000009">
    <property type="protein sequence ID" value="KAJ5214825.1"/>
    <property type="molecule type" value="Genomic_DNA"/>
</dbReference>
<organism evidence="3 4">
    <name type="scientific">Penicillium chermesinum</name>
    <dbReference type="NCBI Taxonomy" id="63820"/>
    <lineage>
        <taxon>Eukaryota</taxon>
        <taxon>Fungi</taxon>
        <taxon>Dikarya</taxon>
        <taxon>Ascomycota</taxon>
        <taxon>Pezizomycotina</taxon>
        <taxon>Eurotiomycetes</taxon>
        <taxon>Eurotiomycetidae</taxon>
        <taxon>Eurotiales</taxon>
        <taxon>Aspergillaceae</taxon>
        <taxon>Penicillium</taxon>
    </lineage>
</organism>
<feature type="region of interest" description="Disordered" evidence="1">
    <location>
        <begin position="31"/>
        <end position="54"/>
    </location>
</feature>
<proteinExistence type="predicted"/>
<feature type="domain" description="Transcription factor TFIIIC triple barrel" evidence="2">
    <location>
        <begin position="12"/>
        <end position="150"/>
    </location>
</feature>
<protein>
    <recommendedName>
        <fullName evidence="2">Transcription factor TFIIIC triple barrel domain-containing protein</fullName>
    </recommendedName>
</protein>
<name>A0A9W9N7S6_9EURO</name>
<sequence length="280" mass="30731">MDDYEYEYHESETESFYLNLDLTSINGLLRPPRSRQVDVPLPSEEDPTPYDPQGDRFFDDGAPLDGPEASTLSTERIQVLGLDTCNPVVSYYNQIFSCSWADQIGTELIFSHPEEDAGLGHDQTCPPLQQGPAFHLIAANSVKLLGRKANIASSTGPASVPEANPPANSISTDSSLASTQEPTPNAVPRRPEPPSHQAAFIQRLQALKAAKGQTDTVRTVMSSKRANPNLIERLNAWARTEAQMANIQSLNERASNGDQEAEDELLQMLRDLDDQNVQSV</sequence>
<dbReference type="Proteomes" id="UP001150941">
    <property type="component" value="Unassembled WGS sequence"/>
</dbReference>
<dbReference type="GeneID" id="83207103"/>
<evidence type="ECO:0000313" key="3">
    <source>
        <dbReference type="EMBL" id="KAJ5214825.1"/>
    </source>
</evidence>
<dbReference type="OrthoDB" id="1877767at2759"/>
<gene>
    <name evidence="3" type="ORF">N7468_010504</name>
</gene>
<dbReference type="InterPro" id="IPR019481">
    <property type="entry name" value="TFIIIC_triple_barrel"/>
</dbReference>
<feature type="compositionally biased region" description="Polar residues" evidence="1">
    <location>
        <begin position="166"/>
        <end position="183"/>
    </location>
</feature>
<feature type="region of interest" description="Disordered" evidence="1">
    <location>
        <begin position="152"/>
        <end position="194"/>
    </location>
</feature>
<reference evidence="3" key="1">
    <citation type="submission" date="2022-11" db="EMBL/GenBank/DDBJ databases">
        <authorList>
            <person name="Petersen C."/>
        </authorList>
    </citation>
    <scope>NUCLEOTIDE SEQUENCE</scope>
    <source>
        <strain evidence="3">IBT 19713</strain>
    </source>
</reference>
<dbReference type="Pfam" id="PF10419">
    <property type="entry name" value="TFIIIC_sub6"/>
    <property type="match status" value="1"/>
</dbReference>